<dbReference type="Proteomes" id="UP001159363">
    <property type="component" value="Chromosome 6"/>
</dbReference>
<name>A0ABQ9H7K8_9NEOP</name>
<proteinExistence type="predicted"/>
<accession>A0ABQ9H7K8</accession>
<organism evidence="2 3">
    <name type="scientific">Dryococelus australis</name>
    <dbReference type="NCBI Taxonomy" id="614101"/>
    <lineage>
        <taxon>Eukaryota</taxon>
        <taxon>Metazoa</taxon>
        <taxon>Ecdysozoa</taxon>
        <taxon>Arthropoda</taxon>
        <taxon>Hexapoda</taxon>
        <taxon>Insecta</taxon>
        <taxon>Pterygota</taxon>
        <taxon>Neoptera</taxon>
        <taxon>Polyneoptera</taxon>
        <taxon>Phasmatodea</taxon>
        <taxon>Verophasmatodea</taxon>
        <taxon>Anareolatae</taxon>
        <taxon>Phasmatidae</taxon>
        <taxon>Eurycanthinae</taxon>
        <taxon>Dryococelus</taxon>
    </lineage>
</organism>
<evidence type="ECO:0000313" key="2">
    <source>
        <dbReference type="EMBL" id="KAJ8880118.1"/>
    </source>
</evidence>
<sequence length="198" mass="21309">MGSLKTDYSEHIRQRTLQQERRLGPNDIAELLKRHFLAAEHESEQELFPLVAGSITDTRSAYAPTPEHPNSAIPDRSLISPTKPSASPAEGGHPSNSTGINWSEEQLPSTSGLGRGHRWGNVRGSGHGALISKVKTSLKCVNYSASGDSDSDSSVELPSNHSSASAIELPICQPESNKDDASCLFCQGKFSDDREGEL</sequence>
<feature type="region of interest" description="Disordered" evidence="1">
    <location>
        <begin position="1"/>
        <end position="25"/>
    </location>
</feature>
<feature type="region of interest" description="Disordered" evidence="1">
    <location>
        <begin position="59"/>
        <end position="120"/>
    </location>
</feature>
<evidence type="ECO:0000313" key="3">
    <source>
        <dbReference type="Proteomes" id="UP001159363"/>
    </source>
</evidence>
<gene>
    <name evidence="2" type="ORF">PR048_020741</name>
</gene>
<protein>
    <submittedName>
        <fullName evidence="2">Uncharacterized protein</fullName>
    </submittedName>
</protein>
<keyword evidence="3" id="KW-1185">Reference proteome</keyword>
<comment type="caution">
    <text evidence="2">The sequence shown here is derived from an EMBL/GenBank/DDBJ whole genome shotgun (WGS) entry which is preliminary data.</text>
</comment>
<feature type="region of interest" description="Disordered" evidence="1">
    <location>
        <begin position="144"/>
        <end position="163"/>
    </location>
</feature>
<evidence type="ECO:0000256" key="1">
    <source>
        <dbReference type="SAM" id="MobiDB-lite"/>
    </source>
</evidence>
<reference evidence="2 3" key="1">
    <citation type="submission" date="2023-02" db="EMBL/GenBank/DDBJ databases">
        <title>LHISI_Scaffold_Assembly.</title>
        <authorList>
            <person name="Stuart O.P."/>
            <person name="Cleave R."/>
            <person name="Magrath M.J.L."/>
            <person name="Mikheyev A.S."/>
        </authorList>
    </citation>
    <scope>NUCLEOTIDE SEQUENCE [LARGE SCALE GENOMIC DNA]</scope>
    <source>
        <strain evidence="2">Daus_M_001</strain>
        <tissue evidence="2">Leg muscle</tissue>
    </source>
</reference>
<dbReference type="EMBL" id="JARBHB010000007">
    <property type="protein sequence ID" value="KAJ8880118.1"/>
    <property type="molecule type" value="Genomic_DNA"/>
</dbReference>
<feature type="compositionally biased region" description="Basic and acidic residues" evidence="1">
    <location>
        <begin position="7"/>
        <end position="25"/>
    </location>
</feature>
<feature type="compositionally biased region" description="Polar residues" evidence="1">
    <location>
        <begin position="94"/>
        <end position="112"/>
    </location>
</feature>
<feature type="compositionally biased region" description="Low complexity" evidence="1">
    <location>
        <begin position="144"/>
        <end position="154"/>
    </location>
</feature>